<name>A0AAV7U3Y4_PLEWA</name>
<evidence type="ECO:0000313" key="2">
    <source>
        <dbReference type="EMBL" id="KAJ1183790.1"/>
    </source>
</evidence>
<keyword evidence="3" id="KW-1185">Reference proteome</keyword>
<comment type="caution">
    <text evidence="2">The sequence shown here is derived from an EMBL/GenBank/DDBJ whole genome shotgun (WGS) entry which is preliminary data.</text>
</comment>
<evidence type="ECO:0000313" key="3">
    <source>
        <dbReference type="Proteomes" id="UP001066276"/>
    </source>
</evidence>
<feature type="region of interest" description="Disordered" evidence="1">
    <location>
        <begin position="37"/>
        <end position="105"/>
    </location>
</feature>
<reference evidence="2" key="1">
    <citation type="journal article" date="2022" name="bioRxiv">
        <title>Sequencing and chromosome-scale assembly of the giantPleurodeles waltlgenome.</title>
        <authorList>
            <person name="Brown T."/>
            <person name="Elewa A."/>
            <person name="Iarovenko S."/>
            <person name="Subramanian E."/>
            <person name="Araus A.J."/>
            <person name="Petzold A."/>
            <person name="Susuki M."/>
            <person name="Suzuki K.-i.T."/>
            <person name="Hayashi T."/>
            <person name="Toyoda A."/>
            <person name="Oliveira C."/>
            <person name="Osipova E."/>
            <person name="Leigh N.D."/>
            <person name="Simon A."/>
            <person name="Yun M.H."/>
        </authorList>
    </citation>
    <scope>NUCLEOTIDE SEQUENCE</scope>
    <source>
        <strain evidence="2">20211129_DDA</strain>
        <tissue evidence="2">Liver</tissue>
    </source>
</reference>
<dbReference type="Proteomes" id="UP001066276">
    <property type="component" value="Chromosome 3_1"/>
</dbReference>
<sequence>MTREGSPTVGAPSLGCLGLTMARILPQRRPLATFTALPGSTSIKPELSAGSRSPSSSFLRSPIAHRASAARVERSRYKGGKDSPAASGRAAPSLSGSGWSSVYPRRSRWGRRVQPGLFVGEGALSCGAEATATPRSTIRDWTTAKVVRPAVLYTGLAPGAEGESR</sequence>
<accession>A0AAV7U3Y4</accession>
<proteinExistence type="predicted"/>
<dbReference type="AlphaFoldDB" id="A0AAV7U3Y4"/>
<organism evidence="2 3">
    <name type="scientific">Pleurodeles waltl</name>
    <name type="common">Iberian ribbed newt</name>
    <dbReference type="NCBI Taxonomy" id="8319"/>
    <lineage>
        <taxon>Eukaryota</taxon>
        <taxon>Metazoa</taxon>
        <taxon>Chordata</taxon>
        <taxon>Craniata</taxon>
        <taxon>Vertebrata</taxon>
        <taxon>Euteleostomi</taxon>
        <taxon>Amphibia</taxon>
        <taxon>Batrachia</taxon>
        <taxon>Caudata</taxon>
        <taxon>Salamandroidea</taxon>
        <taxon>Salamandridae</taxon>
        <taxon>Pleurodelinae</taxon>
        <taxon>Pleurodeles</taxon>
    </lineage>
</organism>
<gene>
    <name evidence="2" type="ORF">NDU88_000604</name>
</gene>
<feature type="compositionally biased region" description="Basic and acidic residues" evidence="1">
    <location>
        <begin position="71"/>
        <end position="81"/>
    </location>
</feature>
<protein>
    <submittedName>
        <fullName evidence="2">Uncharacterized protein</fullName>
    </submittedName>
</protein>
<dbReference type="EMBL" id="JANPWB010000005">
    <property type="protein sequence ID" value="KAJ1183790.1"/>
    <property type="molecule type" value="Genomic_DNA"/>
</dbReference>
<feature type="compositionally biased region" description="Low complexity" evidence="1">
    <location>
        <begin position="47"/>
        <end position="62"/>
    </location>
</feature>
<evidence type="ECO:0000256" key="1">
    <source>
        <dbReference type="SAM" id="MobiDB-lite"/>
    </source>
</evidence>